<evidence type="ECO:0000256" key="1">
    <source>
        <dbReference type="SAM" id="MobiDB-lite"/>
    </source>
</evidence>
<keyword evidence="3" id="KW-1185">Reference proteome</keyword>
<dbReference type="AlphaFoldDB" id="A0AAU9TUM2"/>
<dbReference type="Proteomes" id="UP001153954">
    <property type="component" value="Unassembled WGS sequence"/>
</dbReference>
<organism evidence="2 3">
    <name type="scientific">Euphydryas editha</name>
    <name type="common">Edith's checkerspot</name>
    <dbReference type="NCBI Taxonomy" id="104508"/>
    <lineage>
        <taxon>Eukaryota</taxon>
        <taxon>Metazoa</taxon>
        <taxon>Ecdysozoa</taxon>
        <taxon>Arthropoda</taxon>
        <taxon>Hexapoda</taxon>
        <taxon>Insecta</taxon>
        <taxon>Pterygota</taxon>
        <taxon>Neoptera</taxon>
        <taxon>Endopterygota</taxon>
        <taxon>Lepidoptera</taxon>
        <taxon>Glossata</taxon>
        <taxon>Ditrysia</taxon>
        <taxon>Papilionoidea</taxon>
        <taxon>Nymphalidae</taxon>
        <taxon>Nymphalinae</taxon>
        <taxon>Euphydryas</taxon>
    </lineage>
</organism>
<comment type="caution">
    <text evidence="2">The sequence shown here is derived from an EMBL/GenBank/DDBJ whole genome shotgun (WGS) entry which is preliminary data.</text>
</comment>
<protein>
    <submittedName>
        <fullName evidence="2">Uncharacterized protein</fullName>
    </submittedName>
</protein>
<name>A0AAU9TUM2_EUPED</name>
<dbReference type="EMBL" id="CAKOGL010000008">
    <property type="protein sequence ID" value="CAH2089937.1"/>
    <property type="molecule type" value="Genomic_DNA"/>
</dbReference>
<feature type="region of interest" description="Disordered" evidence="1">
    <location>
        <begin position="1"/>
        <end position="26"/>
    </location>
</feature>
<evidence type="ECO:0000313" key="2">
    <source>
        <dbReference type="EMBL" id="CAH2089937.1"/>
    </source>
</evidence>
<reference evidence="2" key="1">
    <citation type="submission" date="2022-03" db="EMBL/GenBank/DDBJ databases">
        <authorList>
            <person name="Tunstrom K."/>
        </authorList>
    </citation>
    <scope>NUCLEOTIDE SEQUENCE</scope>
</reference>
<accession>A0AAU9TUM2</accession>
<gene>
    <name evidence="2" type="ORF">EEDITHA_LOCUS5941</name>
</gene>
<evidence type="ECO:0000313" key="3">
    <source>
        <dbReference type="Proteomes" id="UP001153954"/>
    </source>
</evidence>
<sequence>MFIRDREQSNNPNRAETSPKRPTIGQIPSHHIGRLLELNPPHCFIANWEITVLAKSNDLYEVYNHVGPTLLVLPKMVKWMMVPT</sequence>
<proteinExistence type="predicted"/>